<dbReference type="AlphaFoldDB" id="A0A2U3EL69"/>
<feature type="region of interest" description="Disordered" evidence="1">
    <location>
        <begin position="492"/>
        <end position="517"/>
    </location>
</feature>
<feature type="domain" description="Ubiquitin-like" evidence="2">
    <location>
        <begin position="247"/>
        <end position="323"/>
    </location>
</feature>
<evidence type="ECO:0000259" key="2">
    <source>
        <dbReference type="Pfam" id="PF22893"/>
    </source>
</evidence>
<comment type="caution">
    <text evidence="3">The sequence shown here is derived from an EMBL/GenBank/DDBJ whole genome shotgun (WGS) entry which is preliminary data.</text>
</comment>
<accession>A0A2U3EL69</accession>
<dbReference type="Proteomes" id="UP000245956">
    <property type="component" value="Unassembled WGS sequence"/>
</dbReference>
<evidence type="ECO:0000313" key="3">
    <source>
        <dbReference type="EMBL" id="PWI75190.1"/>
    </source>
</evidence>
<evidence type="ECO:0000313" key="4">
    <source>
        <dbReference type="Proteomes" id="UP000245956"/>
    </source>
</evidence>
<evidence type="ECO:0000256" key="1">
    <source>
        <dbReference type="SAM" id="MobiDB-lite"/>
    </source>
</evidence>
<dbReference type="InterPro" id="IPR054464">
    <property type="entry name" value="ULD_fung"/>
</dbReference>
<gene>
    <name evidence="3" type="ORF">PCL_05848</name>
</gene>
<protein>
    <recommendedName>
        <fullName evidence="2">Ubiquitin-like domain-containing protein</fullName>
    </recommendedName>
</protein>
<dbReference type="PANTHER" id="PTHR38886:SF1">
    <property type="entry name" value="NACHT-NTPASE AND P-LOOP NTPASES N-TERMINAL DOMAIN-CONTAINING PROTEIN"/>
    <property type="match status" value="1"/>
</dbReference>
<reference evidence="3 4" key="1">
    <citation type="journal article" date="2016" name="Front. Microbiol.">
        <title>Genome and transcriptome sequences reveal the specific parasitism of the nematophagous Purpureocillium lilacinum 36-1.</title>
        <authorList>
            <person name="Xie J."/>
            <person name="Li S."/>
            <person name="Mo C."/>
            <person name="Xiao X."/>
            <person name="Peng D."/>
            <person name="Wang G."/>
            <person name="Xiao Y."/>
        </authorList>
    </citation>
    <scope>NUCLEOTIDE SEQUENCE [LARGE SCALE GENOMIC DNA]</scope>
    <source>
        <strain evidence="3 4">36-1</strain>
    </source>
</reference>
<sequence>MSLGFSVGDFVAVAKLIKEISGCIRHGTTASYQALDLELHTLKRALDEIERLQCPPGQASAVNQVKVAALNCRQPLDQFASKLQAYGILGLQPQTKPDLKSSLGRLAKKVQWGVEMEEHAVRLRATIVAHVGFLALRVNLIGLNADFALSQKLDDHQSALRSQLDQIRGQVIASERKQAAQGSLIKATTGLILEQVSELASACIGVRLDTLVDLAKNIWRSNLRIIAMVSEMHGRLPQPNASHTWFQDPIRFEDALGRVFPIPSEYSWSKVHAIIQDQFATGPGSQKVKSREYLLYNSLDMRRPLPQQHAHLPPGMAMTMTFILGTYGPRAPETCPRIEFAPHVYKEIVSSSHVAVKYAAVDSTQLVRTLHCPSTAEVQRKAGQALLAVNDQDLQELLPSSLTWKCITDATKGNCSRMCPSTPSIYQPLRPWSISAAHMQATIATPRAMASEPYRTMELLSRLTMQPIRPLPMFANASRSTSPILTIQSFQQTRDHDQARASAAPQRQRLTSSRPFGSVPSHVESAGFGAVLGAVLSPASRWVKLWSDAEAGEMCLGKVADQIGAGAALKDRKPLLSARARQCRQNPREGVAKASQRAAQFTSYSCIMSTRSAPGCLAAVLADSNAFASAPGVKFMGLLEHSHLSLQSPRLQVMSFCAVTEKMRTRIEVGAHASVTWSSFMTLI</sequence>
<organism evidence="3 4">
    <name type="scientific">Purpureocillium lilacinum</name>
    <name type="common">Paecilomyces lilacinus</name>
    <dbReference type="NCBI Taxonomy" id="33203"/>
    <lineage>
        <taxon>Eukaryota</taxon>
        <taxon>Fungi</taxon>
        <taxon>Dikarya</taxon>
        <taxon>Ascomycota</taxon>
        <taxon>Pezizomycotina</taxon>
        <taxon>Sordariomycetes</taxon>
        <taxon>Hypocreomycetidae</taxon>
        <taxon>Hypocreales</taxon>
        <taxon>Ophiocordycipitaceae</taxon>
        <taxon>Purpureocillium</taxon>
    </lineage>
</organism>
<name>A0A2U3EL69_PURLI</name>
<dbReference type="Pfam" id="PF22893">
    <property type="entry name" value="ULD_2"/>
    <property type="match status" value="1"/>
</dbReference>
<dbReference type="PANTHER" id="PTHR38886">
    <property type="entry name" value="SESA DOMAIN-CONTAINING PROTEIN"/>
    <property type="match status" value="1"/>
</dbReference>
<proteinExistence type="predicted"/>
<feature type="compositionally biased region" description="Low complexity" evidence="1">
    <location>
        <begin position="500"/>
        <end position="509"/>
    </location>
</feature>
<dbReference type="EMBL" id="LCWV01000002">
    <property type="protein sequence ID" value="PWI75190.1"/>
    <property type="molecule type" value="Genomic_DNA"/>
</dbReference>